<reference evidence="3" key="1">
    <citation type="journal article" date="2019" name="Int. J. Syst. Evol. Microbiol.">
        <title>The Global Catalogue of Microorganisms (GCM) 10K type strain sequencing project: providing services to taxonomists for standard genome sequencing and annotation.</title>
        <authorList>
            <consortium name="The Broad Institute Genomics Platform"/>
            <consortium name="The Broad Institute Genome Sequencing Center for Infectious Disease"/>
            <person name="Wu L."/>
            <person name="Ma J."/>
        </authorList>
    </citation>
    <scope>NUCLEOTIDE SEQUENCE [LARGE SCALE GENOMIC DNA]</scope>
    <source>
        <strain evidence="3">CCUG 56331</strain>
    </source>
</reference>
<gene>
    <name evidence="2" type="ORF">ACFPOH_00995</name>
</gene>
<keyword evidence="1" id="KW-1133">Transmembrane helix</keyword>
<feature type="transmembrane region" description="Helical" evidence="1">
    <location>
        <begin position="6"/>
        <end position="28"/>
    </location>
</feature>
<dbReference type="EMBL" id="JBHSNQ010000009">
    <property type="protein sequence ID" value="MFC5540372.1"/>
    <property type="molecule type" value="Genomic_DNA"/>
</dbReference>
<comment type="caution">
    <text evidence="2">The sequence shown here is derived from an EMBL/GenBank/DDBJ whole genome shotgun (WGS) entry which is preliminary data.</text>
</comment>
<proteinExistence type="predicted"/>
<accession>A0ABW0R6H1</accession>
<dbReference type="Proteomes" id="UP001595978">
    <property type="component" value="Unassembled WGS sequence"/>
</dbReference>
<organism evidence="2 3">
    <name type="scientific">Ureibacillus suwonensis</name>
    <dbReference type="NCBI Taxonomy" id="313007"/>
    <lineage>
        <taxon>Bacteria</taxon>
        <taxon>Bacillati</taxon>
        <taxon>Bacillota</taxon>
        <taxon>Bacilli</taxon>
        <taxon>Bacillales</taxon>
        <taxon>Caryophanaceae</taxon>
        <taxon>Ureibacillus</taxon>
    </lineage>
</organism>
<evidence type="ECO:0000313" key="2">
    <source>
        <dbReference type="EMBL" id="MFC5540372.1"/>
    </source>
</evidence>
<keyword evidence="3" id="KW-1185">Reference proteome</keyword>
<name>A0ABW0R6H1_9BACL</name>
<evidence type="ECO:0000256" key="1">
    <source>
        <dbReference type="SAM" id="Phobius"/>
    </source>
</evidence>
<protein>
    <recommendedName>
        <fullName evidence="4">CcmD family protein</fullName>
    </recommendedName>
</protein>
<evidence type="ECO:0008006" key="4">
    <source>
        <dbReference type="Google" id="ProtNLM"/>
    </source>
</evidence>
<dbReference type="RefSeq" id="WP_342469447.1">
    <property type="nucleotide sequence ID" value="NZ_JBHSNQ010000009.1"/>
</dbReference>
<sequence length="46" mass="5387">MSIFVSVLFYVVPALMIIWFMVSVVSALRRKNKILEAILEEMKKKN</sequence>
<keyword evidence="1" id="KW-0812">Transmembrane</keyword>
<keyword evidence="1" id="KW-0472">Membrane</keyword>
<evidence type="ECO:0000313" key="3">
    <source>
        <dbReference type="Proteomes" id="UP001595978"/>
    </source>
</evidence>